<dbReference type="eggNOG" id="COG2606">
    <property type="taxonomic scope" value="Bacteria"/>
</dbReference>
<dbReference type="AlphaFoldDB" id="A0A069RIA3"/>
<keyword evidence="3" id="KW-1185">Reference proteome</keyword>
<dbReference type="PANTHER" id="PTHR30411">
    <property type="entry name" value="CYTOPLASMIC PROTEIN"/>
    <property type="match status" value="1"/>
</dbReference>
<dbReference type="STRING" id="1121324.CLIT_2c03370"/>
<dbReference type="SUPFAM" id="SSF55826">
    <property type="entry name" value="YbaK/ProRS associated domain"/>
    <property type="match status" value="1"/>
</dbReference>
<dbReference type="CDD" id="cd04333">
    <property type="entry name" value="ProX_deacylase"/>
    <property type="match status" value="1"/>
</dbReference>
<dbReference type="GO" id="GO:0002161">
    <property type="term" value="F:aminoacyl-tRNA deacylase activity"/>
    <property type="evidence" value="ECO:0007669"/>
    <property type="project" value="InterPro"/>
</dbReference>
<dbReference type="Proteomes" id="UP000027946">
    <property type="component" value="Unassembled WGS sequence"/>
</dbReference>
<proteinExistence type="predicted"/>
<dbReference type="EMBL" id="JJMM01000002">
    <property type="protein sequence ID" value="KDR96731.1"/>
    <property type="molecule type" value="Genomic_DNA"/>
</dbReference>
<name>A0A069RIA3_PEPLI</name>
<sequence length="153" mass="17029">MAVEDVRKFFEENGYDYEIIEKEASTATVELAAQAIGVEPELIAKTMAFRLKEKDVLVVSKGDAKIDNRKFKDTFNTKAKMMKYEEVLEATGHPVGGVCPFGLKTSMEIYLDVSLKQFEYVYPAAGSTNSAVKITPDELKTVTKADWVDVCKA</sequence>
<evidence type="ECO:0000259" key="1">
    <source>
        <dbReference type="Pfam" id="PF04073"/>
    </source>
</evidence>
<dbReference type="InterPro" id="IPR007214">
    <property type="entry name" value="YbaK/aa-tRNA-synth-assoc-dom"/>
</dbReference>
<gene>
    <name evidence="2" type="ORF">CLIT_2c03370</name>
</gene>
<dbReference type="Gene3D" id="3.90.960.10">
    <property type="entry name" value="YbaK/aminoacyl-tRNA synthetase-associated domain"/>
    <property type="match status" value="1"/>
</dbReference>
<dbReference type="InterPro" id="IPR036754">
    <property type="entry name" value="YbaK/aa-tRNA-synt-asso_dom_sf"/>
</dbReference>
<reference evidence="2 3" key="1">
    <citation type="submission" date="2014-03" db="EMBL/GenBank/DDBJ databases">
        <title>Genome sequence of Clostridium litorale W6, DSM 5388.</title>
        <authorList>
            <person name="Poehlein A."/>
            <person name="Jagirdar A."/>
            <person name="Khonsari B."/>
            <person name="Chibani C.M."/>
            <person name="Gutierrez Gutierrez D.A."/>
            <person name="Davydova E."/>
            <person name="Alghaithi H.S."/>
            <person name="Nair K.P."/>
            <person name="Dhamotharan K."/>
            <person name="Chandran L."/>
            <person name="G W."/>
            <person name="Daniel R."/>
        </authorList>
    </citation>
    <scope>NUCLEOTIDE SEQUENCE [LARGE SCALE GENOMIC DNA]</scope>
    <source>
        <strain evidence="2 3">W6</strain>
    </source>
</reference>
<feature type="domain" description="YbaK/aminoacyl-tRNA synthetase-associated" evidence="1">
    <location>
        <begin position="25"/>
        <end position="140"/>
    </location>
</feature>
<comment type="caution">
    <text evidence="2">The sequence shown here is derived from an EMBL/GenBank/DDBJ whole genome shotgun (WGS) entry which is preliminary data.</text>
</comment>
<protein>
    <recommendedName>
        <fullName evidence="1">YbaK/aminoacyl-tRNA synthetase-associated domain-containing protein</fullName>
    </recommendedName>
</protein>
<dbReference type="Pfam" id="PF04073">
    <property type="entry name" value="tRNA_edit"/>
    <property type="match status" value="1"/>
</dbReference>
<dbReference type="PANTHER" id="PTHR30411:SF1">
    <property type="entry name" value="CYTOPLASMIC PROTEIN"/>
    <property type="match status" value="1"/>
</dbReference>
<evidence type="ECO:0000313" key="3">
    <source>
        <dbReference type="Proteomes" id="UP000027946"/>
    </source>
</evidence>
<evidence type="ECO:0000313" key="2">
    <source>
        <dbReference type="EMBL" id="KDR96731.1"/>
    </source>
</evidence>
<accession>A0A069RIA3</accession>
<dbReference type="OrthoDB" id="9798760at2"/>
<dbReference type="RefSeq" id="WP_038261345.1">
    <property type="nucleotide sequence ID" value="NZ_FSRH01000001.1"/>
</dbReference>
<organism evidence="2 3">
    <name type="scientific">Peptoclostridium litorale DSM 5388</name>
    <dbReference type="NCBI Taxonomy" id="1121324"/>
    <lineage>
        <taxon>Bacteria</taxon>
        <taxon>Bacillati</taxon>
        <taxon>Bacillota</taxon>
        <taxon>Clostridia</taxon>
        <taxon>Peptostreptococcales</taxon>
        <taxon>Peptoclostridiaceae</taxon>
        <taxon>Peptoclostridium</taxon>
    </lineage>
</organism>